<dbReference type="NCBIfam" id="TIGR02521">
    <property type="entry name" value="type_IV_pilW"/>
    <property type="match status" value="1"/>
</dbReference>
<sequence>MQKVLLPVLLVISSLVGCNSHLSGDNAVDKSKAAQARLALGMAYFSDGDMRAARSNLERAVSYAPKDYRTQLGMAIYQQSIGENDFAESRFQQALALAPDNGDVMNNYGVFLCSLGQYESALAYFDDAVKLQNSEKIADSFENSGYCLLKAGQFERATETLSRALKQDPQKGARLLRTATEYYQRDQRAEAMALLNSYQDTLPDSAESLWMQIQFAALESRLNDVQRYGQLLAQDFSQSKQYQLFLAHEY</sequence>
<name>A0A2C6DT22_9GAMM</name>
<dbReference type="PANTHER" id="PTHR12558:SF13">
    <property type="entry name" value="CELL DIVISION CYCLE PROTEIN 27 HOMOLOG"/>
    <property type="match status" value="1"/>
</dbReference>
<dbReference type="Proteomes" id="UP000373449">
    <property type="component" value="Unassembled WGS sequence"/>
</dbReference>
<dbReference type="Gene3D" id="1.25.40.10">
    <property type="entry name" value="Tetratricopeptide repeat domain"/>
    <property type="match status" value="1"/>
</dbReference>
<gene>
    <name evidence="3" type="primary">yrrB</name>
    <name evidence="2" type="ORF">CRN84_22880</name>
    <name evidence="3" type="ORF">NCTC12282_06205</name>
</gene>
<dbReference type="PROSITE" id="PS51257">
    <property type="entry name" value="PROKAR_LIPOPROTEIN"/>
    <property type="match status" value="1"/>
</dbReference>
<reference evidence="2" key="1">
    <citation type="submission" date="2017-09" db="EMBL/GenBank/DDBJ databases">
        <title>FDA dAtabase for Regulatory Grade micrObial Sequences (FDA-ARGOS): Supporting development and validation of Infectious Disease Dx tests.</title>
        <authorList>
            <person name="Minogue T."/>
            <person name="Wolcott M."/>
            <person name="Wasieloski L."/>
            <person name="Aguilar W."/>
            <person name="Moore D."/>
            <person name="Tallon L.J."/>
            <person name="Sadzewicz L."/>
            <person name="Ott S."/>
            <person name="Zhao X."/>
            <person name="Nagaraj S."/>
            <person name="Vavikolanu K."/>
            <person name="Aluvathingal J."/>
            <person name="Nadendla S."/>
            <person name="Sichtig H."/>
        </authorList>
    </citation>
    <scope>NUCLEOTIDE SEQUENCE</scope>
    <source>
        <strain evidence="2">FDAARGOS_387</strain>
    </source>
</reference>
<dbReference type="AlphaFoldDB" id="A0A2C6DT22"/>
<dbReference type="EMBL" id="PDDX01000001">
    <property type="protein sequence ID" value="PHI31961.1"/>
    <property type="molecule type" value="Genomic_DNA"/>
</dbReference>
<protein>
    <submittedName>
        <fullName evidence="3">TPR repeat-containing protein yrrB</fullName>
    </submittedName>
    <submittedName>
        <fullName evidence="2">Type IV pilus biogenesis/stability protein PilW</fullName>
    </submittedName>
</protein>
<dbReference type="STRING" id="1111728.GCA_000427805_03361"/>
<dbReference type="PROSITE" id="PS50005">
    <property type="entry name" value="TPR"/>
    <property type="match status" value="3"/>
</dbReference>
<keyword evidence="4" id="KW-1185">Reference proteome</keyword>
<dbReference type="InterPro" id="IPR013360">
    <property type="entry name" value="Pilus_4_PilW"/>
</dbReference>
<keyword evidence="1" id="KW-0802">TPR repeat</keyword>
<feature type="repeat" description="TPR" evidence="1">
    <location>
        <begin position="138"/>
        <end position="171"/>
    </location>
</feature>
<feature type="repeat" description="TPR" evidence="1">
    <location>
        <begin position="34"/>
        <end position="67"/>
    </location>
</feature>
<evidence type="ECO:0000313" key="3">
    <source>
        <dbReference type="EMBL" id="VFS52996.1"/>
    </source>
</evidence>
<dbReference type="SMART" id="SM00028">
    <property type="entry name" value="TPR"/>
    <property type="match status" value="4"/>
</dbReference>
<dbReference type="Pfam" id="PF13424">
    <property type="entry name" value="TPR_12"/>
    <property type="match status" value="1"/>
</dbReference>
<reference evidence="4" key="2">
    <citation type="submission" date="2017-09" db="EMBL/GenBank/DDBJ databases">
        <title>FDA dAtabase for Regulatory Grade micrObial Sequences (FDA-ARGOS): Supporting development and validation of Infectious Disease Dx tests.</title>
        <authorList>
            <person name="Minogue T."/>
            <person name="Wolcott M."/>
            <person name="Wasieloski L."/>
            <person name="Aguilar W."/>
            <person name="Moore D."/>
            <person name="Tallon L."/>
            <person name="Sadzewicz L."/>
            <person name="Ott S."/>
            <person name="Zhao X."/>
            <person name="Nagaraj S."/>
            <person name="Vavikolanu K."/>
            <person name="Aluvathingal J."/>
            <person name="Nadendla S."/>
            <person name="Sichtig H."/>
        </authorList>
    </citation>
    <scope>NUCLEOTIDE SEQUENCE [LARGE SCALE GENOMIC DNA]</scope>
    <source>
        <strain evidence="4">FDAARGOS_387</strain>
    </source>
</reference>
<dbReference type="OrthoDB" id="9814042at2"/>
<evidence type="ECO:0000256" key="1">
    <source>
        <dbReference type="PROSITE-ProRule" id="PRU00339"/>
    </source>
</evidence>
<reference evidence="3 5" key="3">
    <citation type="submission" date="2019-03" db="EMBL/GenBank/DDBJ databases">
        <authorList>
            <consortium name="Pathogen Informatics"/>
        </authorList>
    </citation>
    <scope>NUCLEOTIDE SEQUENCE [LARGE SCALE GENOMIC DNA]</scope>
    <source>
        <strain evidence="3 5">NCTC12282</strain>
    </source>
</reference>
<dbReference type="RefSeq" id="WP_029096875.1">
    <property type="nucleotide sequence ID" value="NZ_CAADJA010000002.1"/>
</dbReference>
<accession>A0A2C6DT22</accession>
<organism evidence="2 4">
    <name type="scientific">Budvicia aquatica</name>
    <dbReference type="NCBI Taxonomy" id="82979"/>
    <lineage>
        <taxon>Bacteria</taxon>
        <taxon>Pseudomonadati</taxon>
        <taxon>Pseudomonadota</taxon>
        <taxon>Gammaproteobacteria</taxon>
        <taxon>Enterobacterales</taxon>
        <taxon>Budviciaceae</taxon>
        <taxon>Budvicia</taxon>
    </lineage>
</organism>
<dbReference type="Pfam" id="PF13181">
    <property type="entry name" value="TPR_8"/>
    <property type="match status" value="1"/>
</dbReference>
<feature type="repeat" description="TPR" evidence="1">
    <location>
        <begin position="102"/>
        <end position="135"/>
    </location>
</feature>
<dbReference type="EMBL" id="CAADJA010000002">
    <property type="protein sequence ID" value="VFS52996.1"/>
    <property type="molecule type" value="Genomic_DNA"/>
</dbReference>
<dbReference type="PANTHER" id="PTHR12558">
    <property type="entry name" value="CELL DIVISION CYCLE 16,23,27"/>
    <property type="match status" value="1"/>
</dbReference>
<evidence type="ECO:0000313" key="2">
    <source>
        <dbReference type="EMBL" id="PHI31961.1"/>
    </source>
</evidence>
<dbReference type="SUPFAM" id="SSF48452">
    <property type="entry name" value="TPR-like"/>
    <property type="match status" value="1"/>
</dbReference>
<dbReference type="InterPro" id="IPR019734">
    <property type="entry name" value="TPR_rpt"/>
</dbReference>
<dbReference type="InterPro" id="IPR011990">
    <property type="entry name" value="TPR-like_helical_dom_sf"/>
</dbReference>
<evidence type="ECO:0000313" key="5">
    <source>
        <dbReference type="Proteomes" id="UP000373449"/>
    </source>
</evidence>
<dbReference type="Proteomes" id="UP000224974">
    <property type="component" value="Unassembled WGS sequence"/>
</dbReference>
<evidence type="ECO:0000313" key="4">
    <source>
        <dbReference type="Proteomes" id="UP000224974"/>
    </source>
</evidence>
<proteinExistence type="predicted"/>